<accession>A0ABN5ICT7</accession>
<gene>
    <name evidence="1" type="ORF">C4B68_39815</name>
</gene>
<organism evidence="1 2">
    <name type="scientific">Streptomyces dengpaensis</name>
    <dbReference type="NCBI Taxonomy" id="2049881"/>
    <lineage>
        <taxon>Bacteria</taxon>
        <taxon>Bacillati</taxon>
        <taxon>Actinomycetota</taxon>
        <taxon>Actinomycetes</taxon>
        <taxon>Kitasatosporales</taxon>
        <taxon>Streptomycetaceae</taxon>
        <taxon>Streptomyces</taxon>
    </lineage>
</organism>
<dbReference type="InterPro" id="IPR004027">
    <property type="entry name" value="SEC_C_motif"/>
</dbReference>
<evidence type="ECO:0000313" key="1">
    <source>
        <dbReference type="EMBL" id="AVH60868.1"/>
    </source>
</evidence>
<reference evidence="1 2" key="1">
    <citation type="submission" date="2018-02" db="EMBL/GenBank/DDBJ databases">
        <title>Complete genome sequence of Streptomyces dengpaensis, the producer of angucyclines.</title>
        <authorList>
            <person name="Yumei L."/>
        </authorList>
    </citation>
    <scope>NUCLEOTIDE SEQUENCE [LARGE SCALE GENOMIC DNA]</scope>
    <source>
        <strain evidence="1 2">XZHG99</strain>
    </source>
</reference>
<evidence type="ECO:0000313" key="2">
    <source>
        <dbReference type="Proteomes" id="UP000238413"/>
    </source>
</evidence>
<dbReference type="Proteomes" id="UP000238413">
    <property type="component" value="Chromosome"/>
</dbReference>
<dbReference type="Gene3D" id="3.10.450.50">
    <property type="match status" value="1"/>
</dbReference>
<protein>
    <recommendedName>
        <fullName evidence="3">SEC-C domain-containing protein</fullName>
    </recommendedName>
</protein>
<dbReference type="Pfam" id="PF02810">
    <property type="entry name" value="SEC-C"/>
    <property type="match status" value="1"/>
</dbReference>
<proteinExistence type="predicted"/>
<dbReference type="SUPFAM" id="SSF103642">
    <property type="entry name" value="Sec-C motif"/>
    <property type="match status" value="1"/>
</dbReference>
<keyword evidence="2" id="KW-1185">Reference proteome</keyword>
<dbReference type="EMBL" id="CP026652">
    <property type="protein sequence ID" value="AVH60868.1"/>
    <property type="molecule type" value="Genomic_DNA"/>
</dbReference>
<sequence>MHSFGNSLPGCVSTAEGEGCMSFEERVVRALGKQRADRVRAAARQLMTLADHDAQSTQAVVHINVPLHAHNAHEATTELANLLNAAAPDETWTFVTISHPDGTWTGKASPFMQDTSRLGSRDWIAHFALSDLHMRLAAWRLTQLWRAAELAEQTVESLGCWRLLVAAACSRSLLEGAAALTHETTLLHQAWDTFKQAGPPTTASLTQFSADLNNRLAKLQYASRVGQSSGRPPVLQSTNVMTYINKLAKNTTTVDVLDLYEWLCDAVHPSFGSATTYTVLRASDRPKTHAIEQYARHPLQPLAASGYAVQPTVAHAAADALVLAAEVVHNSLSLVKWTMDDIGLTAEIQSLNRLPYAGSSDQPPQRSDPCPCGSGRKYKRCVHRWGQPGTPPPAAEQ</sequence>
<name>A0ABN5ICT7_9ACTN</name>
<evidence type="ECO:0008006" key="3">
    <source>
        <dbReference type="Google" id="ProtNLM"/>
    </source>
</evidence>